<organism evidence="1">
    <name type="scientific">Rhodococcoides fascians D188</name>
    <dbReference type="NCBI Taxonomy" id="1051973"/>
    <lineage>
        <taxon>Bacteria</taxon>
        <taxon>Bacillati</taxon>
        <taxon>Actinomycetota</taxon>
        <taxon>Actinomycetes</taxon>
        <taxon>Mycobacteriales</taxon>
        <taxon>Nocardiaceae</taxon>
        <taxon>Rhodococcoides</taxon>
    </lineage>
</organism>
<protein>
    <submittedName>
        <fullName evidence="1">Putative type II secretion system protein</fullName>
    </submittedName>
</protein>
<dbReference type="AlphaFoldDB" id="G8JYP0"/>
<dbReference type="InterPro" id="IPR012495">
    <property type="entry name" value="TadE-like_dom"/>
</dbReference>
<gene>
    <name evidence="1" type="ORF">pFi_025</name>
</gene>
<accession>G8JYP0</accession>
<reference evidence="1" key="2">
    <citation type="journal article" date="2010" name="Mol. Plant Microbe Interact.">
        <title>Rhodococcus fascians impacts plant development through the dynamic fas-mediated production of a cytokinin mix.</title>
        <authorList>
            <person name="Pertry I."/>
            <person name="Vaclavikova K."/>
            <person name="Gemrotova M."/>
            <person name="Spichal L."/>
            <person name="Galuszka P."/>
            <person name="Depuydt S."/>
            <person name="Temmerman W."/>
            <person name="Stes E."/>
            <person name="De Keyser A."/>
            <person name="Riefler M."/>
            <person name="Biondi S."/>
            <person name="Novak O."/>
            <person name="Schmulling T."/>
            <person name="Strnad M."/>
            <person name="Tarkowski P."/>
            <person name="Holsters M."/>
            <person name="Vereecke D."/>
        </authorList>
    </citation>
    <scope>NUCLEOTIDE SEQUENCE</scope>
    <source>
        <strain evidence="1">D188</strain>
        <plasmid evidence="1">pFiD188</plasmid>
    </source>
</reference>
<reference evidence="1" key="5">
    <citation type="journal article" date="2012" name="Mol. Plant Microbe Interact.">
        <title>pFiD188, the linear virulence plasmid of Rhodococcus fascians D188.</title>
        <authorList>
            <person name="Francis I."/>
            <person name="De Keyser A."/>
            <person name="De Backer P."/>
            <person name="Simon-Mateo C."/>
            <person name="Kalkus J."/>
            <person name="Pertry I."/>
            <person name="Ardiles-Diaz W."/>
            <person name="De Rycke R."/>
            <person name="Vandeputte O.M."/>
            <person name="El Jaziri M."/>
            <person name="Holsters M."/>
            <person name="Vereecke D."/>
        </authorList>
    </citation>
    <scope>NUCLEOTIDE SEQUENCE</scope>
    <source>
        <strain evidence="1">D188</strain>
        <plasmid evidence="1">pFiD188</plasmid>
    </source>
</reference>
<reference evidence="1" key="1">
    <citation type="journal article" date="2009" name="Proc. Natl. Acad. Sci. U.S.A.">
        <title>Identification of Rhodococcus fascians cytokinins and their modus operandi to reshape the plant.</title>
        <authorList>
            <person name="Pertry I."/>
            <person name="Vaclavikova K."/>
            <person name="Depuydt S."/>
            <person name="Galuszka P."/>
            <person name="Spichal L."/>
            <person name="Temmerman W."/>
            <person name="Stes E."/>
            <person name="Schmulling T."/>
            <person name="Kakimoto T."/>
            <person name="Van Montagu M.C."/>
            <person name="Strnad M."/>
            <person name="Holsters M."/>
            <person name="Tarkowski P."/>
            <person name="Vereecke D."/>
        </authorList>
    </citation>
    <scope>NUCLEOTIDE SEQUENCE</scope>
    <source>
        <strain evidence="1">D188</strain>
        <plasmid evidence="1">pFiD188</plasmid>
    </source>
</reference>
<sequence>MNTANKLRQLAAAARADDRGSALQTVIVAPATLFLIALIVTFGVLAQAHQKVVHAANEAARTASIARTAFSAAPDAQAAARNDLAARGLTCSALNVNTDLGGFRTRPGVTASVSATVTCVISLDALGFPQVMGSRTITATATSPVDTYRERA</sequence>
<name>G8JYP0_RHOFA</name>
<dbReference type="EMBL" id="JN093097">
    <property type="protein sequence ID" value="AET25161.1"/>
    <property type="molecule type" value="Genomic_DNA"/>
</dbReference>
<geneLocation type="plasmid" evidence="1">
    <name>pFiD188</name>
</geneLocation>
<reference evidence="1" key="4">
    <citation type="submission" date="2011-06" db="EMBL/GenBank/DDBJ databases">
        <authorList>
            <person name="Vereecke D.M."/>
        </authorList>
    </citation>
    <scope>NUCLEOTIDE SEQUENCE</scope>
    <source>
        <strain evidence="1">D188</strain>
        <plasmid evidence="1">pFiD188</plasmid>
    </source>
</reference>
<dbReference type="Pfam" id="PF07811">
    <property type="entry name" value="TadE"/>
    <property type="match status" value="1"/>
</dbReference>
<dbReference type="PATRIC" id="fig|1051973.4.peg.4931"/>
<dbReference type="RefSeq" id="WP_015586079.1">
    <property type="nucleotide sequence ID" value="NC_021080.1"/>
</dbReference>
<reference evidence="1" key="3">
    <citation type="journal article" date="2011" name="Annu. Rev. Phytopathol.">
        <title>A successful bacterial coup d'etat: how Rhodococcus fascians redirects plant development.</title>
        <authorList>
            <person name="Stes E."/>
            <person name="Vandeputte O.M."/>
            <person name="El Jaziri M."/>
            <person name="Holsters M."/>
            <person name="Vereecke D."/>
        </authorList>
    </citation>
    <scope>NUCLEOTIDE SEQUENCE</scope>
    <source>
        <strain evidence="1">D188</strain>
        <plasmid evidence="1">pFiD188</plasmid>
    </source>
</reference>
<keyword evidence="1" id="KW-0614">Plasmid</keyword>
<evidence type="ECO:0000313" key="1">
    <source>
        <dbReference type="EMBL" id="AET25161.1"/>
    </source>
</evidence>
<proteinExistence type="predicted"/>
<dbReference type="KEGG" id="rfa:A3L23_04889"/>